<name>A0ABS7BWQ9_9BACL</name>
<dbReference type="Proteomes" id="UP001519887">
    <property type="component" value="Unassembled WGS sequence"/>
</dbReference>
<comment type="caution">
    <text evidence="1">The sequence shown here is derived from an EMBL/GenBank/DDBJ whole genome shotgun (WGS) entry which is preliminary data.</text>
</comment>
<reference evidence="1 2" key="1">
    <citation type="submission" date="2021-07" db="EMBL/GenBank/DDBJ databases">
        <title>Paenibacillus radiodurans sp. nov., isolated from the southeastern edge of Tengger Desert.</title>
        <authorList>
            <person name="Zhang G."/>
        </authorList>
    </citation>
    <scope>NUCLEOTIDE SEQUENCE [LARGE SCALE GENOMIC DNA]</scope>
    <source>
        <strain evidence="1 2">CCM 7311</strain>
    </source>
</reference>
<sequence>MKEGWRRSATWKQWNKGVRTALIPIFISGIVFAAGERPAQAAGTVEVNDWASLASAFANSENGSIVHLKEDITQADGTLIVPVGKELTLDLAGKELSITASAGPAVQVEVGA</sequence>
<accession>A0ABS7BWQ9</accession>
<dbReference type="EMBL" id="JAHZIK010000039">
    <property type="protein sequence ID" value="MBW7453088.1"/>
    <property type="molecule type" value="Genomic_DNA"/>
</dbReference>
<organism evidence="1 2">
    <name type="scientific">Paenibacillus sepulcri</name>
    <dbReference type="NCBI Taxonomy" id="359917"/>
    <lineage>
        <taxon>Bacteria</taxon>
        <taxon>Bacillati</taxon>
        <taxon>Bacillota</taxon>
        <taxon>Bacilli</taxon>
        <taxon>Bacillales</taxon>
        <taxon>Paenibacillaceae</taxon>
        <taxon>Paenibacillus</taxon>
    </lineage>
</organism>
<gene>
    <name evidence="1" type="ORF">K0U00_03420</name>
</gene>
<proteinExistence type="predicted"/>
<evidence type="ECO:0000313" key="2">
    <source>
        <dbReference type="Proteomes" id="UP001519887"/>
    </source>
</evidence>
<keyword evidence="2" id="KW-1185">Reference proteome</keyword>
<evidence type="ECO:0000313" key="1">
    <source>
        <dbReference type="EMBL" id="MBW7453088.1"/>
    </source>
</evidence>
<feature type="non-terminal residue" evidence="1">
    <location>
        <position position="112"/>
    </location>
</feature>
<protein>
    <submittedName>
        <fullName evidence="1">Uncharacterized protein</fullName>
    </submittedName>
</protein>